<gene>
    <name evidence="1" type="ORF">SMTD_LOCUS3225</name>
</gene>
<name>A0A183NM90_9TREM</name>
<proteinExistence type="predicted"/>
<sequence length="230" mass="25945">MNQPDIEAAHTDFPIDHDPPMTEEIRMAIRQIKSGKAARPDNIPAEALKSDIQVTTNMHTQCTDAIATLRIIVEQSVEWNSSLYINFIDYEKAFDSVHRRTLRKLLRHYVVPEKIVNIIRNSYDGLQCKVVHGGQMTDAFQVKTADREGCLLYALTLYGETLQDVASFTYLGSIIDELGGSDADVKATIGKARAAFLQLKNVWNSKQLSVNQYKSQNLQWQRQGSSTVRS</sequence>
<dbReference type="EMBL" id="UZAL01005464">
    <property type="protein sequence ID" value="VDO93249.1"/>
    <property type="molecule type" value="Genomic_DNA"/>
</dbReference>
<dbReference type="PANTHER" id="PTHR47027:SF25">
    <property type="entry name" value="REVERSE TRANSCRIPTASE DOMAIN-CONTAINING PROTEIN"/>
    <property type="match status" value="1"/>
</dbReference>
<evidence type="ECO:0000313" key="1">
    <source>
        <dbReference type="EMBL" id="VDO93249.1"/>
    </source>
</evidence>
<reference evidence="1 2" key="1">
    <citation type="submission" date="2018-11" db="EMBL/GenBank/DDBJ databases">
        <authorList>
            <consortium name="Pathogen Informatics"/>
        </authorList>
    </citation>
    <scope>NUCLEOTIDE SEQUENCE [LARGE SCALE GENOMIC DNA]</scope>
    <source>
        <strain>Denwood</strain>
        <strain evidence="2">Zambia</strain>
    </source>
</reference>
<protein>
    <submittedName>
        <fullName evidence="1">Uncharacterized protein</fullName>
    </submittedName>
</protein>
<dbReference type="AlphaFoldDB" id="A0A183NM90"/>
<keyword evidence="2" id="KW-1185">Reference proteome</keyword>
<organism evidence="1 2">
    <name type="scientific">Schistosoma mattheei</name>
    <dbReference type="NCBI Taxonomy" id="31246"/>
    <lineage>
        <taxon>Eukaryota</taxon>
        <taxon>Metazoa</taxon>
        <taxon>Spiralia</taxon>
        <taxon>Lophotrochozoa</taxon>
        <taxon>Platyhelminthes</taxon>
        <taxon>Trematoda</taxon>
        <taxon>Digenea</taxon>
        <taxon>Strigeidida</taxon>
        <taxon>Schistosomatoidea</taxon>
        <taxon>Schistosomatidae</taxon>
        <taxon>Schistosoma</taxon>
    </lineage>
</organism>
<accession>A0A183NM90</accession>
<dbReference type="PANTHER" id="PTHR47027">
    <property type="entry name" value="REVERSE TRANSCRIPTASE DOMAIN-CONTAINING PROTEIN"/>
    <property type="match status" value="1"/>
</dbReference>
<evidence type="ECO:0000313" key="2">
    <source>
        <dbReference type="Proteomes" id="UP000269396"/>
    </source>
</evidence>
<dbReference type="Proteomes" id="UP000269396">
    <property type="component" value="Unassembled WGS sequence"/>
</dbReference>